<proteinExistence type="predicted"/>
<feature type="region of interest" description="Disordered" evidence="1">
    <location>
        <begin position="281"/>
        <end position="302"/>
    </location>
</feature>
<dbReference type="PANTHER" id="PTHR23319:SF4">
    <property type="entry name" value="GRAM DOMAIN CONTAINING 1B, ISOFORM E"/>
    <property type="match status" value="1"/>
</dbReference>
<dbReference type="Gene3D" id="2.30.29.30">
    <property type="entry name" value="Pleckstrin-homology domain (PH domain)/Phosphotyrosine-binding domain (PTB)"/>
    <property type="match status" value="1"/>
</dbReference>
<dbReference type="GO" id="GO:0120015">
    <property type="term" value="F:sterol transfer activity"/>
    <property type="evidence" value="ECO:0007669"/>
    <property type="project" value="TreeGrafter"/>
</dbReference>
<evidence type="ECO:0000313" key="4">
    <source>
        <dbReference type="Proteomes" id="UP000594262"/>
    </source>
</evidence>
<dbReference type="InterPro" id="IPR004182">
    <property type="entry name" value="GRAM"/>
</dbReference>
<dbReference type="GO" id="GO:0005886">
    <property type="term" value="C:plasma membrane"/>
    <property type="evidence" value="ECO:0007669"/>
    <property type="project" value="TreeGrafter"/>
</dbReference>
<dbReference type="PANTHER" id="PTHR23319">
    <property type="entry name" value="GRAM DOMAIN CONTAINING 1B, ISOFORM E"/>
    <property type="match status" value="1"/>
</dbReference>
<evidence type="ECO:0000313" key="3">
    <source>
        <dbReference type="EnsemblMetazoa" id="CLYHEMP000090.1"/>
    </source>
</evidence>
<keyword evidence="4" id="KW-1185">Reference proteome</keyword>
<dbReference type="Pfam" id="PF02893">
    <property type="entry name" value="GRAM"/>
    <property type="match status" value="1"/>
</dbReference>
<organism evidence="3 4">
    <name type="scientific">Clytia hemisphaerica</name>
    <dbReference type="NCBI Taxonomy" id="252671"/>
    <lineage>
        <taxon>Eukaryota</taxon>
        <taxon>Metazoa</taxon>
        <taxon>Cnidaria</taxon>
        <taxon>Hydrozoa</taxon>
        <taxon>Hydroidolina</taxon>
        <taxon>Leptothecata</taxon>
        <taxon>Obeliida</taxon>
        <taxon>Clytiidae</taxon>
        <taxon>Clytia</taxon>
    </lineage>
</organism>
<evidence type="ECO:0000259" key="2">
    <source>
        <dbReference type="SMART" id="SM00568"/>
    </source>
</evidence>
<dbReference type="InterPro" id="IPR011993">
    <property type="entry name" value="PH-like_dom_sf"/>
</dbReference>
<dbReference type="InterPro" id="IPR051482">
    <property type="entry name" value="Cholesterol_transport"/>
</dbReference>
<sequence length="343" mass="39002">GVLKSKICTETLRNAMDSNESKNIDDDVENQSTERIEFETLGPLASSSKKRKQKNGKTRKHSLALWNSTSHKQAVRNRSLSLDSKRLQEAWTEINGRLRNNLETDLTMSVNPYNKKRPGITQVSHRTSLLAGGKQRKTRNGIKEQFTILSSSQNKKKFLKVLVPNRNPIEDLYKLFPQLPPGEKPLNDFSCALYKDILLQGKMIICSSCICFHSNIFGYETRVIIHFKNVVAIKRERTAFVVPNAISVRTVKKRYLFCSFLSRETSFKLLSRIWKQAVHMEPDENDNSPTDPIKIRPGGAKEASDDLLNFSSSSSFGSSFPRPTALPDRAFITALFRWIGCFQ</sequence>
<dbReference type="GO" id="GO:0005789">
    <property type="term" value="C:endoplasmic reticulum membrane"/>
    <property type="evidence" value="ECO:0007669"/>
    <property type="project" value="TreeGrafter"/>
</dbReference>
<dbReference type="GO" id="GO:0032366">
    <property type="term" value="P:intracellular sterol transport"/>
    <property type="evidence" value="ECO:0007669"/>
    <property type="project" value="TreeGrafter"/>
</dbReference>
<dbReference type="EnsemblMetazoa" id="CLYHEMT000090.1">
    <property type="protein sequence ID" value="CLYHEMP000090.1"/>
    <property type="gene ID" value="CLYHEMG000090"/>
</dbReference>
<dbReference type="SMART" id="SM00568">
    <property type="entry name" value="GRAM"/>
    <property type="match status" value="1"/>
</dbReference>
<dbReference type="CDD" id="cd13220">
    <property type="entry name" value="PH-GRAM_GRAMDC"/>
    <property type="match status" value="1"/>
</dbReference>
<dbReference type="OrthoDB" id="5960980at2759"/>
<dbReference type="Proteomes" id="UP000594262">
    <property type="component" value="Unplaced"/>
</dbReference>
<dbReference type="AlphaFoldDB" id="A0A7M5TQ06"/>
<dbReference type="GO" id="GO:0140268">
    <property type="term" value="C:endoplasmic reticulum-plasma membrane contact site"/>
    <property type="evidence" value="ECO:0007669"/>
    <property type="project" value="TreeGrafter"/>
</dbReference>
<reference evidence="3" key="1">
    <citation type="submission" date="2021-01" db="UniProtKB">
        <authorList>
            <consortium name="EnsemblMetazoa"/>
        </authorList>
    </citation>
    <scope>IDENTIFICATION</scope>
</reference>
<name>A0A7M5TQ06_9CNID</name>
<protein>
    <recommendedName>
        <fullName evidence="2">GRAM domain-containing protein</fullName>
    </recommendedName>
</protein>
<accession>A0A7M5TQ06</accession>
<feature type="domain" description="GRAM" evidence="2">
    <location>
        <begin position="170"/>
        <end position="237"/>
    </location>
</feature>
<evidence type="ECO:0000256" key="1">
    <source>
        <dbReference type="SAM" id="MobiDB-lite"/>
    </source>
</evidence>
<dbReference type="GO" id="GO:0032934">
    <property type="term" value="F:sterol binding"/>
    <property type="evidence" value="ECO:0007669"/>
    <property type="project" value="TreeGrafter"/>
</dbReference>